<accession>A4S3T3</accession>
<evidence type="ECO:0000256" key="1">
    <source>
        <dbReference type="SAM" id="Phobius"/>
    </source>
</evidence>
<dbReference type="Pfam" id="PF09423">
    <property type="entry name" value="PhoD"/>
    <property type="match status" value="1"/>
</dbReference>
<dbReference type="PANTHER" id="PTHR33987">
    <property type="entry name" value="CALCINEURIN-LIKE METALLO-PHOSPHOESTERASE SUPERFAMILY PROTEIN"/>
    <property type="match status" value="1"/>
</dbReference>
<dbReference type="OrthoDB" id="10266805at2759"/>
<dbReference type="OMA" id="EHGFETW"/>
<organism evidence="3 4">
    <name type="scientific">Ostreococcus lucimarinus (strain CCE9901)</name>
    <dbReference type="NCBI Taxonomy" id="436017"/>
    <lineage>
        <taxon>Eukaryota</taxon>
        <taxon>Viridiplantae</taxon>
        <taxon>Chlorophyta</taxon>
        <taxon>Mamiellophyceae</taxon>
        <taxon>Mamiellales</taxon>
        <taxon>Bathycoccaceae</taxon>
        <taxon>Ostreococcus</taxon>
    </lineage>
</organism>
<dbReference type="CDD" id="cd07389">
    <property type="entry name" value="MPP_PhoD"/>
    <property type="match status" value="1"/>
</dbReference>
<dbReference type="KEGG" id="olu:OSTLU_26163"/>
<dbReference type="eggNOG" id="ENOG502QTGZ">
    <property type="taxonomic scope" value="Eukaryota"/>
</dbReference>
<feature type="transmembrane region" description="Helical" evidence="1">
    <location>
        <begin position="392"/>
        <end position="418"/>
    </location>
</feature>
<name>A4S3T3_OSTLU</name>
<keyword evidence="1" id="KW-0812">Transmembrane</keyword>
<dbReference type="InterPro" id="IPR029052">
    <property type="entry name" value="Metallo-depent_PP-like"/>
</dbReference>
<keyword evidence="1" id="KW-0472">Membrane</keyword>
<keyword evidence="4" id="KW-1185">Reference proteome</keyword>
<dbReference type="Proteomes" id="UP000001568">
    <property type="component" value="Chromosome 10"/>
</dbReference>
<dbReference type="STRING" id="436017.A4S3T3"/>
<dbReference type="GeneID" id="5004158"/>
<keyword evidence="1" id="KW-1133">Transmembrane helix</keyword>
<protein>
    <recommendedName>
        <fullName evidence="2">PhoD-like phosphatase metallophosphatase domain-containing protein</fullName>
    </recommendedName>
</protein>
<dbReference type="Gene3D" id="3.60.21.70">
    <property type="entry name" value="PhoD-like phosphatase"/>
    <property type="match status" value="1"/>
</dbReference>
<reference evidence="3 4" key="1">
    <citation type="journal article" date="2007" name="Proc. Natl. Acad. Sci. U.S.A.">
        <title>The tiny eukaryote Ostreococcus provides genomic insights into the paradox of plankton speciation.</title>
        <authorList>
            <person name="Palenik B."/>
            <person name="Grimwood J."/>
            <person name="Aerts A."/>
            <person name="Rouze P."/>
            <person name="Salamov A."/>
            <person name="Putnam N."/>
            <person name="Dupont C."/>
            <person name="Jorgensen R."/>
            <person name="Derelle E."/>
            <person name="Rombauts S."/>
            <person name="Zhou K."/>
            <person name="Otillar R."/>
            <person name="Merchant S.S."/>
            <person name="Podell S."/>
            <person name="Gaasterland T."/>
            <person name="Napoli C."/>
            <person name="Gendler K."/>
            <person name="Manuell A."/>
            <person name="Tai V."/>
            <person name="Vallon O."/>
            <person name="Piganeau G."/>
            <person name="Jancek S."/>
            <person name="Heijde M."/>
            <person name="Jabbari K."/>
            <person name="Bowler C."/>
            <person name="Lohr M."/>
            <person name="Robbens S."/>
            <person name="Werner G."/>
            <person name="Dubchak I."/>
            <person name="Pazour G.J."/>
            <person name="Ren Q."/>
            <person name="Paulsen I."/>
            <person name="Delwiche C."/>
            <person name="Schmutz J."/>
            <person name="Rokhsar D."/>
            <person name="Van de Peer Y."/>
            <person name="Moreau H."/>
            <person name="Grigoriev I.V."/>
        </authorList>
    </citation>
    <scope>NUCLEOTIDE SEQUENCE [LARGE SCALE GENOMIC DNA]</scope>
    <source>
        <strain evidence="3 4">CCE9901</strain>
    </source>
</reference>
<feature type="domain" description="PhoD-like phosphatase metallophosphatase" evidence="2">
    <location>
        <begin position="17"/>
        <end position="270"/>
    </location>
</feature>
<dbReference type="InterPro" id="IPR018946">
    <property type="entry name" value="PhoD-like_MPP"/>
</dbReference>
<dbReference type="HOGENOM" id="CLU_041740_0_0_1"/>
<sequence length="433" mass="49437">MRRPDARTTSLRIGFGSCNKQSLDMTLLWPDVAREEYDAFAWIGDAVYADERVKLANGERTRRYLGEKAHEEAYERVKRDEAYAAVRRRADVVGTWDDHDYGFNNAGKHWSRKAFAKKAFLDFLDEPVGSERRTREGGVWDSVDYVDEASGRRARVILLDLRWDLEEPDEVSEGKMMSETQWAWFETQLAAEPKPEVTIVGSGIQVIEAPHLMLRPLAPYVEPARLVAEGLESWSRVPREQSRLFDTIKRTGARVVFMSGDVHHGQIAAAAPGCYLPYKTIDITSSGFTHTPFRDAKPWPLALFLRLATPKYFRQWILPSYTRWTDINYGEIEIDWARGAVFARIKSVGGKVALEESVTFAELDENVPDLGFDRAGCNLTLEMSPKMRAFRIVVFFTWLAGVYAFKFLAPIFVAAYAVRKARRYARARGLKQD</sequence>
<evidence type="ECO:0000259" key="2">
    <source>
        <dbReference type="Pfam" id="PF09423"/>
    </source>
</evidence>
<dbReference type="RefSeq" id="XP_001419975.1">
    <property type="nucleotide sequence ID" value="XM_001419938.1"/>
</dbReference>
<dbReference type="PANTHER" id="PTHR33987:SF1">
    <property type="entry name" value="CALCINEURIN-LIKE METALLO-PHOSPHOESTERASE SUPERFAMILY PROTEIN"/>
    <property type="match status" value="1"/>
</dbReference>
<dbReference type="InterPro" id="IPR038607">
    <property type="entry name" value="PhoD-like_sf"/>
</dbReference>
<dbReference type="Gramene" id="ABO98268">
    <property type="protein sequence ID" value="ABO98268"/>
    <property type="gene ID" value="OSTLU_26163"/>
</dbReference>
<evidence type="ECO:0000313" key="3">
    <source>
        <dbReference type="EMBL" id="ABO98268.1"/>
    </source>
</evidence>
<dbReference type="SUPFAM" id="SSF56300">
    <property type="entry name" value="Metallo-dependent phosphatases"/>
    <property type="match status" value="1"/>
</dbReference>
<dbReference type="AlphaFoldDB" id="A4S3T3"/>
<evidence type="ECO:0000313" key="4">
    <source>
        <dbReference type="Proteomes" id="UP000001568"/>
    </source>
</evidence>
<gene>
    <name evidence="3" type="ORF">OSTLU_26163</name>
</gene>
<dbReference type="EMBL" id="CP000590">
    <property type="protein sequence ID" value="ABO98268.1"/>
    <property type="molecule type" value="Genomic_DNA"/>
</dbReference>
<proteinExistence type="predicted"/>